<keyword evidence="3" id="KW-0645">Protease</keyword>
<dbReference type="RefSeq" id="XP_065660132.1">
    <property type="nucleotide sequence ID" value="XM_065804060.1"/>
</dbReference>
<evidence type="ECO:0000256" key="5">
    <source>
        <dbReference type="ARBA" id="ARBA00022801"/>
    </source>
</evidence>
<feature type="domain" description="DUF6606" evidence="10">
    <location>
        <begin position="11"/>
        <end position="270"/>
    </location>
</feature>
<evidence type="ECO:0000256" key="6">
    <source>
        <dbReference type="ARBA" id="ARBA00022807"/>
    </source>
</evidence>
<evidence type="ECO:0000256" key="2">
    <source>
        <dbReference type="ARBA" id="ARBA00012759"/>
    </source>
</evidence>
<evidence type="ECO:0000256" key="3">
    <source>
        <dbReference type="ARBA" id="ARBA00022670"/>
    </source>
</evidence>
<dbReference type="SUPFAM" id="SSF52540">
    <property type="entry name" value="P-loop containing nucleoside triphosphate hydrolases"/>
    <property type="match status" value="1"/>
</dbReference>
<evidence type="ECO:0000259" key="10">
    <source>
        <dbReference type="Pfam" id="PF20255"/>
    </source>
</evidence>
<comment type="catalytic activity">
    <reaction evidence="1">
        <text>Thiol-dependent hydrolysis of ester, thioester, amide, peptide and isopeptide bonds formed by the C-terminal Gly of ubiquitin (a 76-residue protein attached to proteins as an intracellular targeting signal).</text>
        <dbReference type="EC" id="3.4.19.12"/>
    </reaction>
</comment>
<dbReference type="Pfam" id="PF12359">
    <property type="entry name" value="DUF3645"/>
    <property type="match status" value="1"/>
</dbReference>
<accession>A0ABM4CEM2</accession>
<feature type="region of interest" description="Disordered" evidence="7">
    <location>
        <begin position="2894"/>
        <end position="2917"/>
    </location>
</feature>
<organism evidence="11 12">
    <name type="scientific">Hydra vulgaris</name>
    <name type="common">Hydra</name>
    <name type="synonym">Hydra attenuata</name>
    <dbReference type="NCBI Taxonomy" id="6087"/>
    <lineage>
        <taxon>Eukaryota</taxon>
        <taxon>Metazoa</taxon>
        <taxon>Cnidaria</taxon>
        <taxon>Hydrozoa</taxon>
        <taxon>Hydroidolina</taxon>
        <taxon>Anthoathecata</taxon>
        <taxon>Aplanulata</taxon>
        <taxon>Hydridae</taxon>
        <taxon>Hydra</taxon>
    </lineage>
</organism>
<dbReference type="EC" id="3.4.19.12" evidence="2"/>
<dbReference type="GeneID" id="136084025"/>
<feature type="domain" description="DUF3638" evidence="8">
    <location>
        <begin position="2051"/>
        <end position="2268"/>
    </location>
</feature>
<dbReference type="InterPro" id="IPR046541">
    <property type="entry name" value="DUF6606"/>
</dbReference>
<dbReference type="InterPro" id="IPR051346">
    <property type="entry name" value="OTU_Deubiquitinase"/>
</dbReference>
<evidence type="ECO:0000256" key="4">
    <source>
        <dbReference type="ARBA" id="ARBA00022786"/>
    </source>
</evidence>
<dbReference type="Proteomes" id="UP001652625">
    <property type="component" value="Chromosome 08"/>
</dbReference>
<protein>
    <recommendedName>
        <fullName evidence="2">ubiquitinyl hydrolase 1</fullName>
        <ecNumber evidence="2">3.4.19.12</ecNumber>
    </recommendedName>
</protein>
<dbReference type="Pfam" id="PF20255">
    <property type="entry name" value="DUF6606"/>
    <property type="match status" value="1"/>
</dbReference>
<dbReference type="InterPro" id="IPR027417">
    <property type="entry name" value="P-loop_NTPase"/>
</dbReference>
<evidence type="ECO:0000313" key="11">
    <source>
        <dbReference type="Proteomes" id="UP001652625"/>
    </source>
</evidence>
<name>A0ABM4CEM2_HYDVU</name>
<evidence type="ECO:0000259" key="8">
    <source>
        <dbReference type="Pfam" id="PF12340"/>
    </source>
</evidence>
<keyword evidence="4" id="KW-0833">Ubl conjugation pathway</keyword>
<dbReference type="InterPro" id="IPR022099">
    <property type="entry name" value="DUF3638"/>
</dbReference>
<evidence type="ECO:0000256" key="7">
    <source>
        <dbReference type="SAM" id="MobiDB-lite"/>
    </source>
</evidence>
<sequence>MIDQMDQINMVIHHVFLTRQLPQTSECSSLSGTLVRFTFDHLPTINAPMMGLKHVRYTMEKWKNTQSVIVDDKQISEALNALQPGETFAIFARAHNSVITIKRYEDDLNDALMSVFRVSSNNEKVMSEGDLFQTFPERAVRVPFNRFLFKAFSVQVAILCNETFEKKIQIKRKDRDNFDTLNVVEPIFVISWLLGAMSGTMQGVKNCICVHKVIRDDVFYAGELETPWRRSGEWFAIKCVLQLMLETELGSVEGNVVYKSMMIYIMISFLDNLPYTFDDNDIIMQILSKVSRRMAKLNNRIWGENSYSVIDDKVLSKKTSQWIEVVFKKAHNVLQRKRKEADKRWSEHINICSKLLPNSNIYQARDHISHKLNEEAIFRIKQAFQKTKELSLHVSIPKCKNRWNDFTTLFDINLLVSVAQNNQCEEILWDFEMWVKNSLWKNCKLNYLQFFEYSVQIFDLICKYFEISLKFYENDPVGSSRMILTIFLIIAVLDSTAIMEWPLLSEYHSSFDENYFDSLLIPHYEDIKYLQAVRIYFITRNMQSKYPCILSNYNVNSIGFRIANENQEMQLKKKEILLYAHQQREQKKKEFEVEKSRYDRLTQEYDRATHDKNEKGKCMKQCSKCNINTKINSIRVLVYEDPIPEDCILKQNAIVFELSIPLRIRCLRDTLFIVHKELSKNQFNGINIKYLWKSHPQLNKWVSSECQKSIVSIGSLTNAICPYANSSLENNYVQNFLRPCGLTINLFMQYRKKKIQYQIKRNQLKQKFFTMKAWNNPYELNATWITGTTHTENEVLSCQINCPLNLRLDEFKVFGSLRAGHRLQLRKILRALEMRSLSFESSSVFALIAQALWQAGPAIKENVDDPVLFFESHADLRNDEFCSVLIECLSKYLENISKNWKKHSQLQVVIILALRIFSLSSEKVRIKATILLMRCRCIAQTWATQIETLLSSMIRSSLSEIYEVRLKLIDVAAFAALTFDVDDYHDFVISKETLISWLYAVARIHDNILLSSDSPDIERRNLLRRVRFAGLRMVTIAVKILALHGNKIFSEFLSFKWPDFSKGICKDDWMPYDPPAQAWYYNKLNISENRSVTLQINILSGKFLVEGNPIGRLPEIITTSPDYKRVFGDHIFEVRPAAEKSKAFVTAHQLRGSFYTFSHENFGLVVVERRSSGDEYELIPFTFFKEHFPYFFVNNFSHWLCKQTRTIFFRPVKFDDINFLKGESIDNFLHRFYLQNGILYDSRRKRYLVNIQSKTFKDIYSCSGVKRLELKEYVHLWLNSEEIVEHDKFKLKIELPRMDLSFGIEEKTGKLFSSEHTGMVVSNIQGGFGTLIGLKHGLLLCEDKPVVKKEYFGQHKVLIMPYAKKINFKKSKISNHQKVSIELTELFSPPYFAYNIDDRLCELRGPANQVSWVYLSLLHAMTSSSLPDPFTKLTGTESSMRLLQLERTFSCKPLEQSELHVLKYIVNLAPKRKFYNESFVQSVKWLENLQSSYAYDGLALASKMIINRANLYKEIFVAETKKKKKKKEKILTKRAYLRYRCLLNSSARLHVENEEAIGTFPKKQLAWTYINECDETMFKCKDSRLLMENFYRWNGIYFSPSNLWGFVEQKKTIEDQQVSTNFFLSISKDFNVIDSYLFLYTLAQEVHKEHFCRFEFSLLLSFLVFNGENKDLVYSLLAVAILGIDIEPPVERDYQYLNETDFDLNAIKLAINNETYSFEQYLNINREYCLDYLEREKMRNLYESLKKKALVSLENLIKSQWQYKNVDFDIHSNDIVNISNLKKKVLELFKRWNTNGKLKFFFDQVENQIYTKNAVIKINDTLISLFLNPQNAMFFPKSFELKVSMKVLPINQEAVNLFRKKSVENYNKPFGNTAQRQIQFEKVLSLFDISDNKNDALFNFMKRAMDKSCNFCSKNELFLLQENPYQNTENFFDELQMCLMTNNKKARDLWSEVSDAMKPQANDLVGNALSYGGLWRRITPVVLIPCILPLTSLSLSLLYLDNKDLLPQNIIDRIGALVVCWTAEQRAIRCLKLLQNKSSSVLSRELRNLGHENWIPSSNPEWLILELEGNFLIRPIQIDIAQSMLNANENFVQQLNMGEGKTSVIVPLLAVSLATSEQLVRVTVLRSLLNTNYEALVDKLGGLLNKRVYVVPCRRDMIINPLKFLSIHQECLKKRGLMLTTPEYRLSLDLKTLEHCRKNSDDAEQLYELRCWLRKYSRDVLDETDEILNFKYQVVYTLGEQILVDGGERRWIISQAVLRLVNKFVKDLVELFGNDYIEYYNSKTFCADSFSHIRFLSTNATMYKHLCCLIADSVLNNEIPEVSVAAKLEKSDKRFARLFITSNDVSFPQVNKRLSELFGMNSVLKEELLILRGLLCFEVLHMALQKRWRVNFGVNLMNPVSKMAVPFRAKDVAAERTEFGHPDMAIILTQISYYMSGLNDNQLDEVFKYLDKCSYKDAEYERWIEAIGLGNVPKDLHVLNGVNLDNVEQKEKLYSLLRCSMNVVNFWLNRSVYPREAKQFSYRISTSAWDLCLSKDFGNGTEKCTTGFSGTNESELLLPLTIKSNDLPQTQGTNAMVLSYLLQSENNTYYHFNSNTKTLDECILNKMVENSARVLIDVGALMLQMDNKNVSLELIKKYSTDSSVSAAVYFDKDDRLMVVDKNSYVCPFSISPYFHQPDRCVFYIDDIHTRGTDLRFPFNTLACVTLGKGLTKDRLIQACMRMRLLGNGHRVFFFAANDVHLSIKNHMESSTNTPETADVLRWAINNSCDTIRNGLIHWSSQGLRRSIKEAAESFMYNTKIIGKINRDDLKALGNWCTEDEEISLFKLYGESRLLEPASDIFMNNIKKRVEVFNNMDATKSLAEIVLSIGAEISSRSKKYLSGYKCFANNSDEEHERELEEDLEEERQVDRPGVQSPHIPKLSQEVKDLVEKGLLYHNNLEILNIDKIFKNTFQLSMLFPKGCWNPGLMVTKEFTMVIKDKKEGDNFLFEICWVIVVPPKKRSDFTRYILISSFEVNELMPIFHSTQNCVVSLHMFAPRLHRGQNIFINQNSVVLPSCRDFFLDIDLFCQLSILGGGLFFVTDEEQDAFCEFLGIQNISSGHTDSLNSSKKFKYEFQNIIKIYEKRVNFVIEVLRKRDRCVQSTTSSHVCQLLFYGTRSCIEFTAGFCHSQHFCFVIIIIYNKNEPET</sequence>
<dbReference type="InterPro" id="IPR022105">
    <property type="entry name" value="DUF3645"/>
</dbReference>
<feature type="domain" description="DUF3645" evidence="9">
    <location>
        <begin position="2401"/>
        <end position="2429"/>
    </location>
</feature>
<proteinExistence type="predicted"/>
<evidence type="ECO:0000256" key="1">
    <source>
        <dbReference type="ARBA" id="ARBA00000707"/>
    </source>
</evidence>
<keyword evidence="5" id="KW-0378">Hydrolase</keyword>
<reference evidence="12" key="1">
    <citation type="submission" date="2025-08" db="UniProtKB">
        <authorList>
            <consortium name="RefSeq"/>
        </authorList>
    </citation>
    <scope>IDENTIFICATION</scope>
</reference>
<dbReference type="PANTHER" id="PTHR13367">
    <property type="entry name" value="UBIQUITIN THIOESTERASE"/>
    <property type="match status" value="1"/>
</dbReference>
<evidence type="ECO:0000313" key="12">
    <source>
        <dbReference type="RefSeq" id="XP_065660132.1"/>
    </source>
</evidence>
<keyword evidence="6" id="KW-0788">Thiol protease</keyword>
<dbReference type="PANTHER" id="PTHR13367:SF33">
    <property type="entry name" value="P-LOOP CONTAINING NUCLEOSIDE TRIPHOSPHATE HYDROLASE PROTEIN"/>
    <property type="match status" value="1"/>
</dbReference>
<evidence type="ECO:0000259" key="9">
    <source>
        <dbReference type="Pfam" id="PF12359"/>
    </source>
</evidence>
<gene>
    <name evidence="12" type="primary">LOC136084025</name>
</gene>
<keyword evidence="11" id="KW-1185">Reference proteome</keyword>
<dbReference type="Pfam" id="PF12340">
    <property type="entry name" value="DUF3638"/>
    <property type="match status" value="1"/>
</dbReference>